<protein>
    <submittedName>
        <fullName evidence="1">Uncharacterized protein</fullName>
    </submittedName>
</protein>
<name>A0A1I2ELR9_9BACT</name>
<dbReference type="Proteomes" id="UP000199400">
    <property type="component" value="Unassembled WGS sequence"/>
</dbReference>
<evidence type="ECO:0000313" key="1">
    <source>
        <dbReference type="EMBL" id="SFE94034.1"/>
    </source>
</evidence>
<dbReference type="AlphaFoldDB" id="A0A1I2ELR9"/>
<evidence type="ECO:0000313" key="2">
    <source>
        <dbReference type="Proteomes" id="UP000199400"/>
    </source>
</evidence>
<dbReference type="EMBL" id="FOMX01000023">
    <property type="protein sequence ID" value="SFE94034.1"/>
    <property type="molecule type" value="Genomic_DNA"/>
</dbReference>
<organism evidence="1 2">
    <name type="scientific">Nannocystis exedens</name>
    <dbReference type="NCBI Taxonomy" id="54"/>
    <lineage>
        <taxon>Bacteria</taxon>
        <taxon>Pseudomonadati</taxon>
        <taxon>Myxococcota</taxon>
        <taxon>Polyangia</taxon>
        <taxon>Nannocystales</taxon>
        <taxon>Nannocystaceae</taxon>
        <taxon>Nannocystis</taxon>
    </lineage>
</organism>
<reference evidence="2" key="1">
    <citation type="submission" date="2016-10" db="EMBL/GenBank/DDBJ databases">
        <authorList>
            <person name="Varghese N."/>
            <person name="Submissions S."/>
        </authorList>
    </citation>
    <scope>NUCLEOTIDE SEQUENCE [LARGE SCALE GENOMIC DNA]</scope>
    <source>
        <strain evidence="2">ATCC 25963</strain>
    </source>
</reference>
<dbReference type="STRING" id="54.SAMN02745121_06145"/>
<proteinExistence type="predicted"/>
<gene>
    <name evidence="1" type="ORF">SAMN02745121_06145</name>
</gene>
<keyword evidence="2" id="KW-1185">Reference proteome</keyword>
<accession>A0A1I2ELR9</accession>
<sequence length="225" mass="23888">MPAGRHVLERLAGAPLVPARPLGHAPSAMLYKTGGFCLRTRPEWRFDDDERGRASLREHVRRTARLGPLLPADTTVALALGDGDGDHVLWHIVPDLPALGAELRRAPGAERPRHLVRLASAYAAALRLAAREGLGLELDAHAFAEQDGPVYLGDRLGEPEPAPALLSALLRPLAGSSSAWLDALEQALPAALTRADVAALGLDRALVDAGAAPEARLRAILDRCP</sequence>